<dbReference type="Proteomes" id="UP001321475">
    <property type="component" value="Chromosome"/>
</dbReference>
<proteinExistence type="predicted"/>
<keyword evidence="3" id="KW-1185">Reference proteome</keyword>
<dbReference type="Pfam" id="PF11228">
    <property type="entry name" value="DUF3027"/>
    <property type="match status" value="1"/>
</dbReference>
<dbReference type="RefSeq" id="WP_286217112.1">
    <property type="nucleotide sequence ID" value="NZ_AP027729.1"/>
</dbReference>
<sequence length="328" mass="33993">MASTTVRRQTGVSARAARDAVLNGAVDAAREAAVGVANRPADVGDHLGTTAQADRLISHHFACNLKGYRGWHWTVTVARVPRGRTATICEVELLPGDEALLAPDWLPWSERLRPGDVRPGDVLPFKADDPRLEAGYTPTGDVEVDEVAIDELALARVRVLSPEGRDAAAQRWYDGDRGPSSPAAVASKRDCGSCGFLAPLQGALGQVFGVCAGEWSPSDGTVVSLDHGCGAHSETDVAPHPSDWPEPSAIIDETTLEVVDVPRGAPAQAEPEAQAEPAGSAEPEAQAEPVASVEPEAQAEPAAPAEPQASSEPDPSAGAAGAAQTAEP</sequence>
<reference evidence="3" key="1">
    <citation type="journal article" date="2019" name="Int. J. Syst. Evol. Microbiol.">
        <title>The Global Catalogue of Microorganisms (GCM) 10K type strain sequencing project: providing services to taxonomists for standard genome sequencing and annotation.</title>
        <authorList>
            <consortium name="The Broad Institute Genomics Platform"/>
            <consortium name="The Broad Institute Genome Sequencing Center for Infectious Disease"/>
            <person name="Wu L."/>
            <person name="Ma J."/>
        </authorList>
    </citation>
    <scope>NUCLEOTIDE SEQUENCE [LARGE SCALE GENOMIC DNA]</scope>
    <source>
        <strain evidence="3">NBRC 108565</strain>
    </source>
</reference>
<protein>
    <recommendedName>
        <fullName evidence="4">DUF3027 domain-containing protein</fullName>
    </recommendedName>
</protein>
<accession>A0ABM8G3J8</accession>
<evidence type="ECO:0000313" key="2">
    <source>
        <dbReference type="EMBL" id="BDZ42664.1"/>
    </source>
</evidence>
<evidence type="ECO:0008006" key="4">
    <source>
        <dbReference type="Google" id="ProtNLM"/>
    </source>
</evidence>
<gene>
    <name evidence="2" type="ORF">GCM10025865_19630</name>
</gene>
<evidence type="ECO:0000313" key="3">
    <source>
        <dbReference type="Proteomes" id="UP001321475"/>
    </source>
</evidence>
<name>A0ABM8G3J8_9CELL</name>
<evidence type="ECO:0000256" key="1">
    <source>
        <dbReference type="SAM" id="MobiDB-lite"/>
    </source>
</evidence>
<organism evidence="2 3">
    <name type="scientific">Paraoerskovia sediminicola</name>
    <dbReference type="NCBI Taxonomy" id="1138587"/>
    <lineage>
        <taxon>Bacteria</taxon>
        <taxon>Bacillati</taxon>
        <taxon>Actinomycetota</taxon>
        <taxon>Actinomycetes</taxon>
        <taxon>Micrococcales</taxon>
        <taxon>Cellulomonadaceae</taxon>
        <taxon>Paraoerskovia</taxon>
    </lineage>
</organism>
<dbReference type="InterPro" id="IPR021391">
    <property type="entry name" value="DUF3027"/>
</dbReference>
<dbReference type="EMBL" id="AP027729">
    <property type="protein sequence ID" value="BDZ42664.1"/>
    <property type="molecule type" value="Genomic_DNA"/>
</dbReference>
<feature type="region of interest" description="Disordered" evidence="1">
    <location>
        <begin position="265"/>
        <end position="328"/>
    </location>
</feature>